<dbReference type="InterPro" id="IPR035542">
    <property type="entry name" value="CRIP"/>
</dbReference>
<dbReference type="GO" id="GO:0003723">
    <property type="term" value="F:RNA binding"/>
    <property type="evidence" value="ECO:0007669"/>
    <property type="project" value="UniProtKB-KW"/>
</dbReference>
<dbReference type="Pfam" id="PF00160">
    <property type="entry name" value="Pro_isomerase"/>
    <property type="match status" value="1"/>
</dbReference>
<evidence type="ECO:0000313" key="6">
    <source>
        <dbReference type="EMBL" id="CAG8778673.1"/>
    </source>
</evidence>
<dbReference type="Gene3D" id="2.40.100.10">
    <property type="entry name" value="Cyclophilin-like"/>
    <property type="match status" value="1"/>
</dbReference>
<dbReference type="GO" id="GO:0005634">
    <property type="term" value="C:nucleus"/>
    <property type="evidence" value="ECO:0007669"/>
    <property type="project" value="UniProtKB-SubCell"/>
</dbReference>
<dbReference type="Proteomes" id="UP000789342">
    <property type="component" value="Unassembled WGS sequence"/>
</dbReference>
<proteinExistence type="predicted"/>
<evidence type="ECO:0000313" key="7">
    <source>
        <dbReference type="Proteomes" id="UP000789342"/>
    </source>
</evidence>
<dbReference type="AlphaFoldDB" id="A0A9N9JJ35"/>
<keyword evidence="7" id="KW-1185">Reference proteome</keyword>
<sequence>SVLIETSVGDIVIDLQIKKCPKTSLNFLKLCKIKYYNFCCFHNVQKDFMVQT</sequence>
<dbReference type="InterPro" id="IPR002130">
    <property type="entry name" value="Cyclophilin-type_PPIase_dom"/>
</dbReference>
<dbReference type="SUPFAM" id="SSF50891">
    <property type="entry name" value="Cyclophilin-like"/>
    <property type="match status" value="1"/>
</dbReference>
<feature type="non-terminal residue" evidence="6">
    <location>
        <position position="1"/>
    </location>
</feature>
<organism evidence="6 7">
    <name type="scientific">Acaulospora morrowiae</name>
    <dbReference type="NCBI Taxonomy" id="94023"/>
    <lineage>
        <taxon>Eukaryota</taxon>
        <taxon>Fungi</taxon>
        <taxon>Fungi incertae sedis</taxon>
        <taxon>Mucoromycota</taxon>
        <taxon>Glomeromycotina</taxon>
        <taxon>Glomeromycetes</taxon>
        <taxon>Diversisporales</taxon>
        <taxon>Acaulosporaceae</taxon>
        <taxon>Acaulospora</taxon>
    </lineage>
</organism>
<evidence type="ECO:0000259" key="5">
    <source>
        <dbReference type="Pfam" id="PF00160"/>
    </source>
</evidence>
<comment type="subcellular location">
    <subcellularLocation>
        <location evidence="2">Nucleus</location>
    </subcellularLocation>
</comment>
<keyword evidence="4" id="KW-0539">Nucleus</keyword>
<gene>
    <name evidence="6" type="ORF">AMORRO_LOCUS17129</name>
</gene>
<dbReference type="PANTHER" id="PTHR45843">
    <property type="entry name" value="PEPTIDYL-PROLYL CIS-TRANS ISOMERASE-LIKE 4"/>
    <property type="match status" value="1"/>
</dbReference>
<feature type="domain" description="PPIase cyclophilin-type" evidence="5">
    <location>
        <begin position="2"/>
        <end position="52"/>
    </location>
</feature>
<dbReference type="GO" id="GO:0003755">
    <property type="term" value="F:peptidyl-prolyl cis-trans isomerase activity"/>
    <property type="evidence" value="ECO:0007669"/>
    <property type="project" value="UniProtKB-EC"/>
</dbReference>
<comment type="catalytic activity">
    <reaction evidence="1">
        <text>[protein]-peptidylproline (omega=180) = [protein]-peptidylproline (omega=0)</text>
        <dbReference type="Rhea" id="RHEA:16237"/>
        <dbReference type="Rhea" id="RHEA-COMP:10747"/>
        <dbReference type="Rhea" id="RHEA-COMP:10748"/>
        <dbReference type="ChEBI" id="CHEBI:83833"/>
        <dbReference type="ChEBI" id="CHEBI:83834"/>
        <dbReference type="EC" id="5.2.1.8"/>
    </reaction>
</comment>
<accession>A0A9N9JJ35</accession>
<reference evidence="6" key="1">
    <citation type="submission" date="2021-06" db="EMBL/GenBank/DDBJ databases">
        <authorList>
            <person name="Kallberg Y."/>
            <person name="Tangrot J."/>
            <person name="Rosling A."/>
        </authorList>
    </citation>
    <scope>NUCLEOTIDE SEQUENCE</scope>
    <source>
        <strain evidence="6">CL551</strain>
    </source>
</reference>
<dbReference type="OrthoDB" id="2083at2759"/>
<feature type="non-terminal residue" evidence="6">
    <location>
        <position position="52"/>
    </location>
</feature>
<dbReference type="EMBL" id="CAJVPV010051000">
    <property type="protein sequence ID" value="CAG8778673.1"/>
    <property type="molecule type" value="Genomic_DNA"/>
</dbReference>
<evidence type="ECO:0000256" key="2">
    <source>
        <dbReference type="ARBA" id="ARBA00004123"/>
    </source>
</evidence>
<dbReference type="PANTHER" id="PTHR45843:SF1">
    <property type="entry name" value="PEPTIDYL-PROLYL CIS-TRANS ISOMERASE-LIKE 4"/>
    <property type="match status" value="1"/>
</dbReference>
<keyword evidence="3" id="KW-0694">RNA-binding</keyword>
<evidence type="ECO:0000256" key="1">
    <source>
        <dbReference type="ARBA" id="ARBA00000971"/>
    </source>
</evidence>
<evidence type="ECO:0000256" key="4">
    <source>
        <dbReference type="ARBA" id="ARBA00023242"/>
    </source>
</evidence>
<protein>
    <submittedName>
        <fullName evidence="6">6882_t:CDS:1</fullName>
    </submittedName>
</protein>
<evidence type="ECO:0000256" key="3">
    <source>
        <dbReference type="ARBA" id="ARBA00022884"/>
    </source>
</evidence>
<dbReference type="InterPro" id="IPR029000">
    <property type="entry name" value="Cyclophilin-like_dom_sf"/>
</dbReference>
<comment type="caution">
    <text evidence="6">The sequence shown here is derived from an EMBL/GenBank/DDBJ whole genome shotgun (WGS) entry which is preliminary data.</text>
</comment>
<name>A0A9N9JJ35_9GLOM</name>